<dbReference type="InterPro" id="IPR008429">
    <property type="entry name" value="CLPTM1"/>
</dbReference>
<keyword evidence="9" id="KW-1185">Reference proteome</keyword>
<name>K0SHN4_THAOC</name>
<feature type="region of interest" description="Disordered" evidence="6">
    <location>
        <begin position="242"/>
        <end position="262"/>
    </location>
</feature>
<feature type="compositionally biased region" description="Basic residues" evidence="6">
    <location>
        <begin position="579"/>
        <end position="590"/>
    </location>
</feature>
<gene>
    <name evidence="8" type="ORF">THAOC_21871</name>
</gene>
<dbReference type="OrthoDB" id="378564at2759"/>
<feature type="transmembrane region" description="Helical" evidence="7">
    <location>
        <begin position="376"/>
        <end position="396"/>
    </location>
</feature>
<accession>K0SHN4</accession>
<dbReference type="GO" id="GO:0016020">
    <property type="term" value="C:membrane"/>
    <property type="evidence" value="ECO:0007669"/>
    <property type="project" value="UniProtKB-SubCell"/>
</dbReference>
<dbReference type="Pfam" id="PF05602">
    <property type="entry name" value="CLPTM1"/>
    <property type="match status" value="1"/>
</dbReference>
<organism evidence="8 9">
    <name type="scientific">Thalassiosira oceanica</name>
    <name type="common">Marine diatom</name>
    <dbReference type="NCBI Taxonomy" id="159749"/>
    <lineage>
        <taxon>Eukaryota</taxon>
        <taxon>Sar</taxon>
        <taxon>Stramenopiles</taxon>
        <taxon>Ochrophyta</taxon>
        <taxon>Bacillariophyta</taxon>
        <taxon>Coscinodiscophyceae</taxon>
        <taxon>Thalassiosirophycidae</taxon>
        <taxon>Thalassiosirales</taxon>
        <taxon>Thalassiosiraceae</taxon>
        <taxon>Thalassiosira</taxon>
    </lineage>
</organism>
<comment type="subcellular location">
    <subcellularLocation>
        <location evidence="1">Membrane</location>
        <topology evidence="1">Multi-pass membrane protein</topology>
    </subcellularLocation>
</comment>
<dbReference type="eggNOG" id="KOG2489">
    <property type="taxonomic scope" value="Eukaryota"/>
</dbReference>
<evidence type="ECO:0000256" key="5">
    <source>
        <dbReference type="ARBA" id="ARBA00023136"/>
    </source>
</evidence>
<feature type="compositionally biased region" description="Low complexity" evidence="6">
    <location>
        <begin position="78"/>
        <end position="88"/>
    </location>
</feature>
<dbReference type="EMBL" id="AGNL01026365">
    <property type="protein sequence ID" value="EJK58032.1"/>
    <property type="molecule type" value="Genomic_DNA"/>
</dbReference>
<keyword evidence="5 7" id="KW-0472">Membrane</keyword>
<feature type="compositionally biased region" description="Basic and acidic residues" evidence="6">
    <location>
        <begin position="242"/>
        <end position="255"/>
    </location>
</feature>
<evidence type="ECO:0000256" key="7">
    <source>
        <dbReference type="SAM" id="Phobius"/>
    </source>
</evidence>
<evidence type="ECO:0000313" key="9">
    <source>
        <dbReference type="Proteomes" id="UP000266841"/>
    </source>
</evidence>
<evidence type="ECO:0000313" key="8">
    <source>
        <dbReference type="EMBL" id="EJK58032.1"/>
    </source>
</evidence>
<comment type="similarity">
    <text evidence="2">Belongs to the CLPTM1 family.</text>
</comment>
<dbReference type="AlphaFoldDB" id="K0SHN4"/>
<feature type="transmembrane region" description="Helical" evidence="7">
    <location>
        <begin position="417"/>
        <end position="432"/>
    </location>
</feature>
<feature type="transmembrane region" description="Helical" evidence="7">
    <location>
        <begin position="492"/>
        <end position="514"/>
    </location>
</feature>
<dbReference type="PANTHER" id="PTHR21347">
    <property type="entry name" value="CLEFT LIP AND PALATE ASSOCIATED TRANSMEMBRANE PROTEIN-RELATED"/>
    <property type="match status" value="1"/>
</dbReference>
<evidence type="ECO:0000256" key="4">
    <source>
        <dbReference type="ARBA" id="ARBA00022989"/>
    </source>
</evidence>
<keyword evidence="3 7" id="KW-0812">Transmembrane</keyword>
<keyword evidence="4 7" id="KW-1133">Transmembrane helix</keyword>
<dbReference type="PANTHER" id="PTHR21347:SF0">
    <property type="entry name" value="LIPID SCRAMBLASE CLPTM1L"/>
    <property type="match status" value="1"/>
</dbReference>
<feature type="region of interest" description="Disordered" evidence="6">
    <location>
        <begin position="59"/>
        <end position="114"/>
    </location>
</feature>
<evidence type="ECO:0000256" key="2">
    <source>
        <dbReference type="ARBA" id="ARBA00009310"/>
    </source>
</evidence>
<evidence type="ECO:0000256" key="6">
    <source>
        <dbReference type="SAM" id="MobiDB-lite"/>
    </source>
</evidence>
<protein>
    <submittedName>
        <fullName evidence="8">Uncharacterized protein</fullName>
    </submittedName>
</protein>
<reference evidence="8 9" key="1">
    <citation type="journal article" date="2012" name="Genome Biol.">
        <title>Genome and low-iron response of an oceanic diatom adapted to chronic iron limitation.</title>
        <authorList>
            <person name="Lommer M."/>
            <person name="Specht M."/>
            <person name="Roy A.S."/>
            <person name="Kraemer L."/>
            <person name="Andreson R."/>
            <person name="Gutowska M.A."/>
            <person name="Wolf J."/>
            <person name="Bergner S.V."/>
            <person name="Schilhabel M.B."/>
            <person name="Klostermeier U.C."/>
            <person name="Beiko R.G."/>
            <person name="Rosenstiel P."/>
            <person name="Hippler M."/>
            <person name="Laroche J."/>
        </authorList>
    </citation>
    <scope>NUCLEOTIDE SEQUENCE [LARGE SCALE GENOMIC DNA]</scope>
    <source>
        <strain evidence="8 9">CCMP1005</strain>
    </source>
</reference>
<evidence type="ECO:0000256" key="3">
    <source>
        <dbReference type="ARBA" id="ARBA00022692"/>
    </source>
</evidence>
<evidence type="ECO:0000256" key="1">
    <source>
        <dbReference type="ARBA" id="ARBA00004141"/>
    </source>
</evidence>
<dbReference type="GO" id="GO:0012505">
    <property type="term" value="C:endomembrane system"/>
    <property type="evidence" value="ECO:0007669"/>
    <property type="project" value="TreeGrafter"/>
</dbReference>
<feature type="region of interest" description="Disordered" evidence="6">
    <location>
        <begin position="562"/>
        <end position="590"/>
    </location>
</feature>
<comment type="caution">
    <text evidence="8">The sequence shown here is derived from an EMBL/GenBank/DDBJ whole genome shotgun (WGS) entry which is preliminary data.</text>
</comment>
<dbReference type="Proteomes" id="UP000266841">
    <property type="component" value="Unassembled WGS sequence"/>
</dbReference>
<feature type="region of interest" description="Disordered" evidence="6">
    <location>
        <begin position="1"/>
        <end position="23"/>
    </location>
</feature>
<proteinExistence type="inferred from homology"/>
<sequence>MTDTNNNRGGTAAPPAPEAGEAGGQPNILGSILNWLLIFFLVQNATELAKTKFMPPRDADTAASALSDPVGVSSDTGAAAAERQQRQQLKPKGVTSDRGGPVESQAQGWELTTPVGDDATGVVRTKRHNVLATWKQDGLIFGGKSDDANHKPSGSFVLSSLFGSDVNQDMNYRNDTLTIPFNEALWNNETQIWAHVKLQRRRSYKDGTDTRARNPRRKVPKNDVLVKRMALTRFRKRKRRQDLKSLIESPSREENETLSEDLDSSVLTTASLNKTHDQIMMYMKPSLSLQIVDMMLDFPDRKAIPKQFSDHMDWFEEGTVSDRSLYYPILYNSEFWITYQSLLETEENWRKQEAFTGEEDHGNDQLRNMLLDTNPWLLAVTAVVSVLHTVFDMLAFKNDISFFKNKKSMEGMSLRSMLMNSFFSLVILLYLADNETSFMVLASNAVGLVIEIWKISKAVTIKFDGGKIQWVEDPSYGKSKTKEYDEIATNHLMYLTMPLVSGYGLIDDLFAFVIKMPIMHRIACLRDDAIFFIYLYQRYKYKTDYTRVNEFGQCQQPTEEMVAAAASAEVPTNDPPTGAKRRRGAREKRD</sequence>